<reference evidence="2" key="1">
    <citation type="submission" date="2019-08" db="EMBL/GenBank/DDBJ databases">
        <title>Complete genome sequence of a mangrove-derived Streptomyces xiamenensis.</title>
        <authorList>
            <person name="Xu J."/>
        </authorList>
    </citation>
    <scope>NUCLEOTIDE SEQUENCE</scope>
    <source>
        <strain evidence="2">318</strain>
    </source>
</reference>
<dbReference type="Gene3D" id="3.40.50.150">
    <property type="entry name" value="Vaccinia Virus protein VP39"/>
    <property type="match status" value="1"/>
</dbReference>
<dbReference type="GO" id="GO:0017000">
    <property type="term" value="P:antibiotic biosynthetic process"/>
    <property type="evidence" value="ECO:0007669"/>
    <property type="project" value="UniProtKB-ARBA"/>
</dbReference>
<dbReference type="PANTHER" id="PTHR43861:SF1">
    <property type="entry name" value="TRANS-ACONITATE 2-METHYLTRANSFERASE"/>
    <property type="match status" value="1"/>
</dbReference>
<feature type="domain" description="Methyltransferase type 11" evidence="1">
    <location>
        <begin position="63"/>
        <end position="161"/>
    </location>
</feature>
<dbReference type="PATRIC" id="fig|408015.6.peg.88"/>
<evidence type="ECO:0000313" key="3">
    <source>
        <dbReference type="Proteomes" id="UP000034034"/>
    </source>
</evidence>
<dbReference type="Proteomes" id="UP000034034">
    <property type="component" value="Chromosome"/>
</dbReference>
<sequence>MTQSMTAPPEQFHFGIDYIREHFGSNVALATQQMAHNRYRSNLQPLVDHIFASLELTGRESLLDVGCGNGFILRDIVSRMRDGGRVVALDISPAMLELAKRNVTVAWVPLEFTEGNANDLSRYADGAFDRVMANYIFHYIDEPDTVLSELRRVTAADGRALVTIEARHSMPEMYAMHFEAMERVGFPADFIGRLPRGRRGVMTLDNTAEYAAKHFSSVEERPYADALRFATPEPFMNFYVAGHRYCGALPKADDTIPRELFDALHADVERQVSARIAERGYFELTKHNSVFVCS</sequence>
<organism evidence="2 3">
    <name type="scientific">Streptomyces xiamenensis</name>
    <dbReference type="NCBI Taxonomy" id="408015"/>
    <lineage>
        <taxon>Bacteria</taxon>
        <taxon>Bacillati</taxon>
        <taxon>Actinomycetota</taxon>
        <taxon>Actinomycetes</taxon>
        <taxon>Kitasatosporales</taxon>
        <taxon>Streptomycetaceae</taxon>
        <taxon>Streptomyces</taxon>
    </lineage>
</organism>
<protein>
    <submittedName>
        <fullName evidence="2">Family transcriptional regulator</fullName>
    </submittedName>
</protein>
<evidence type="ECO:0000259" key="1">
    <source>
        <dbReference type="Pfam" id="PF08241"/>
    </source>
</evidence>
<dbReference type="STRING" id="408015.SXIM_00720"/>
<dbReference type="CDD" id="cd02440">
    <property type="entry name" value="AdoMet_MTases"/>
    <property type="match status" value="1"/>
</dbReference>
<dbReference type="EMBL" id="CP009922">
    <property type="protein sequence ID" value="AKG41456.1"/>
    <property type="molecule type" value="Genomic_DNA"/>
</dbReference>
<dbReference type="InterPro" id="IPR013216">
    <property type="entry name" value="Methyltransf_11"/>
</dbReference>
<dbReference type="InterPro" id="IPR029063">
    <property type="entry name" value="SAM-dependent_MTases_sf"/>
</dbReference>
<accession>A0A0F7CMN2</accession>
<gene>
    <name evidence="2" type="ORF">SXIM_00720</name>
</gene>
<dbReference type="HOGENOM" id="CLU_946365_0_0_11"/>
<keyword evidence="3" id="KW-1185">Reference proteome</keyword>
<dbReference type="GO" id="GO:0008757">
    <property type="term" value="F:S-adenosylmethionine-dependent methyltransferase activity"/>
    <property type="evidence" value="ECO:0007669"/>
    <property type="project" value="InterPro"/>
</dbReference>
<evidence type="ECO:0000313" key="2">
    <source>
        <dbReference type="EMBL" id="AKG41456.1"/>
    </source>
</evidence>
<dbReference type="Pfam" id="PF08241">
    <property type="entry name" value="Methyltransf_11"/>
    <property type="match status" value="1"/>
</dbReference>
<dbReference type="AlphaFoldDB" id="A0A0F7CMN2"/>
<dbReference type="KEGG" id="sxi:SXIM_00720"/>
<dbReference type="PANTHER" id="PTHR43861">
    <property type="entry name" value="TRANS-ACONITATE 2-METHYLTRANSFERASE-RELATED"/>
    <property type="match status" value="1"/>
</dbReference>
<dbReference type="SUPFAM" id="SSF53335">
    <property type="entry name" value="S-adenosyl-L-methionine-dependent methyltransferases"/>
    <property type="match status" value="1"/>
</dbReference>
<dbReference type="RefSeq" id="WP_052385481.1">
    <property type="nucleotide sequence ID" value="NZ_CP009922.3"/>
</dbReference>
<proteinExistence type="predicted"/>
<name>A0A0F7CMN2_9ACTN</name>